<dbReference type="AlphaFoldDB" id="A0A382PLS2"/>
<accession>A0A382PLS2</accession>
<feature type="non-terminal residue" evidence="2">
    <location>
        <position position="343"/>
    </location>
</feature>
<dbReference type="Gene3D" id="3.30.950.30">
    <property type="entry name" value="Schlafen, AAA domain"/>
    <property type="match status" value="1"/>
</dbReference>
<dbReference type="InterPro" id="IPR007421">
    <property type="entry name" value="Schlafen_AlbA_2_dom"/>
</dbReference>
<evidence type="ECO:0000313" key="2">
    <source>
        <dbReference type="EMBL" id="SVC72901.1"/>
    </source>
</evidence>
<feature type="domain" description="Schlafen AlbA-2" evidence="1">
    <location>
        <begin position="253"/>
        <end position="318"/>
    </location>
</feature>
<organism evidence="2">
    <name type="scientific">marine metagenome</name>
    <dbReference type="NCBI Taxonomy" id="408172"/>
    <lineage>
        <taxon>unclassified sequences</taxon>
        <taxon>metagenomes</taxon>
        <taxon>ecological metagenomes</taxon>
    </lineage>
</organism>
<protein>
    <recommendedName>
        <fullName evidence="1">Schlafen AlbA-2 domain-containing protein</fullName>
    </recommendedName>
</protein>
<proteinExistence type="predicted"/>
<dbReference type="Pfam" id="PF14390">
    <property type="entry name" value="DUF4420"/>
    <property type="match status" value="1"/>
</dbReference>
<sequence>GTIDLTSLRRLVEEHRALWAVPKEPLSPTQQRGIIAELHTIERMGRLTGFARIISNWTGPERQLHDIGDDAFAVEVKSYHDEPPRVRINHVEQLDHRMDKRLTLIGVHIVSNEEGRSFPELIDRALEISEDAGCRPVMEEKLTQAGWREEDREEYESRYAVGRSVICPIRPETPVFPAHLKDRIPSSVSSISYLLHLNDIKQLPSNAEDSWASLMGEGPWPPLEENPTPDDLMTVACREAHSTDAAKLSVSPESLHLEKKSSAWHPHEDRGIPLAQAMKILQGVIVKSVNGLLNAEGGTLLIGVADDGEPLGLSPDLESRGLANQDEYELRIVRALTAGLGRP</sequence>
<dbReference type="InterPro" id="IPR025534">
    <property type="entry name" value="DUF4420"/>
</dbReference>
<reference evidence="2" key="1">
    <citation type="submission" date="2018-05" db="EMBL/GenBank/DDBJ databases">
        <authorList>
            <person name="Lanie J.A."/>
            <person name="Ng W.-L."/>
            <person name="Kazmierczak K.M."/>
            <person name="Andrzejewski T.M."/>
            <person name="Davidsen T.M."/>
            <person name="Wayne K.J."/>
            <person name="Tettelin H."/>
            <person name="Glass J.I."/>
            <person name="Rusch D."/>
            <person name="Podicherti R."/>
            <person name="Tsui H.-C.T."/>
            <person name="Winkler M.E."/>
        </authorList>
    </citation>
    <scope>NUCLEOTIDE SEQUENCE</scope>
</reference>
<dbReference type="EMBL" id="UINC01107492">
    <property type="protein sequence ID" value="SVC72901.1"/>
    <property type="molecule type" value="Genomic_DNA"/>
</dbReference>
<name>A0A382PLS2_9ZZZZ</name>
<dbReference type="InterPro" id="IPR038461">
    <property type="entry name" value="Schlafen_AlbA_2_dom_sf"/>
</dbReference>
<evidence type="ECO:0000259" key="1">
    <source>
        <dbReference type="Pfam" id="PF04326"/>
    </source>
</evidence>
<gene>
    <name evidence="2" type="ORF">METZ01_LOCUS325755</name>
</gene>
<feature type="non-terminal residue" evidence="2">
    <location>
        <position position="1"/>
    </location>
</feature>
<dbReference type="Pfam" id="PF04326">
    <property type="entry name" value="SLFN_AlbA_2"/>
    <property type="match status" value="1"/>
</dbReference>